<sequence>MRGGLLDLISIWVLGKEKGKEIEKKREGYRSCSVYWLSLRLKERQRLRNRFLYREYGAAVELTDPVGPVTECPVVWTPPRNGWFKVNVDGAIFSKQKNAGIGVLIRDDLGRVEVALSRKVDAPLGAVALEAKAFEAGLLFARDIGLHDVVLEGDSLILINALRGTSSPPSSVEHPHRHLLWNQ</sequence>
<dbReference type="PANTHER" id="PTHR47723">
    <property type="entry name" value="OS05G0353850 PROTEIN"/>
    <property type="match status" value="1"/>
</dbReference>
<dbReference type="InterPro" id="IPR036397">
    <property type="entry name" value="RNaseH_sf"/>
</dbReference>
<dbReference type="PANTHER" id="PTHR47723:SF19">
    <property type="entry name" value="POLYNUCLEOTIDYL TRANSFERASE, RIBONUCLEASE H-LIKE SUPERFAMILY PROTEIN"/>
    <property type="match status" value="1"/>
</dbReference>
<protein>
    <recommendedName>
        <fullName evidence="1">RNase H type-1 domain-containing protein</fullName>
    </recommendedName>
</protein>
<dbReference type="InterPro" id="IPR012337">
    <property type="entry name" value="RNaseH-like_sf"/>
</dbReference>
<evidence type="ECO:0000259" key="1">
    <source>
        <dbReference type="Pfam" id="PF13456"/>
    </source>
</evidence>
<feature type="domain" description="RNase H type-1" evidence="1">
    <location>
        <begin position="87"/>
        <end position="168"/>
    </location>
</feature>
<dbReference type="Pfam" id="PF13456">
    <property type="entry name" value="RVT_3"/>
    <property type="match status" value="1"/>
</dbReference>
<dbReference type="InterPro" id="IPR053151">
    <property type="entry name" value="RNase_H-like"/>
</dbReference>
<reference evidence="2 3" key="1">
    <citation type="submission" date="2024-01" db="EMBL/GenBank/DDBJ databases">
        <title>A telomere-to-telomere, gap-free genome of sweet tea (Lithocarpus litseifolius).</title>
        <authorList>
            <person name="Zhou J."/>
        </authorList>
    </citation>
    <scope>NUCLEOTIDE SEQUENCE [LARGE SCALE GENOMIC DNA]</scope>
    <source>
        <strain evidence="2">Zhou-2022a</strain>
        <tissue evidence="2">Leaf</tissue>
    </source>
</reference>
<comment type="caution">
    <text evidence="2">The sequence shown here is derived from an EMBL/GenBank/DDBJ whole genome shotgun (WGS) entry which is preliminary data.</text>
</comment>
<dbReference type="InterPro" id="IPR002156">
    <property type="entry name" value="RNaseH_domain"/>
</dbReference>
<dbReference type="InterPro" id="IPR044730">
    <property type="entry name" value="RNase_H-like_dom_plant"/>
</dbReference>
<name>A0AAW2BVG1_9ROSI</name>
<dbReference type="AlphaFoldDB" id="A0AAW2BVG1"/>
<dbReference type="Gene3D" id="3.30.420.10">
    <property type="entry name" value="Ribonuclease H-like superfamily/Ribonuclease H"/>
    <property type="match status" value="1"/>
</dbReference>
<evidence type="ECO:0000313" key="2">
    <source>
        <dbReference type="EMBL" id="KAK9988900.1"/>
    </source>
</evidence>
<accession>A0AAW2BVG1</accession>
<dbReference type="CDD" id="cd06222">
    <property type="entry name" value="RNase_H_like"/>
    <property type="match status" value="1"/>
</dbReference>
<evidence type="ECO:0000313" key="3">
    <source>
        <dbReference type="Proteomes" id="UP001459277"/>
    </source>
</evidence>
<gene>
    <name evidence="2" type="ORF">SO802_029139</name>
</gene>
<keyword evidence="3" id="KW-1185">Reference proteome</keyword>
<dbReference type="EMBL" id="JAZDWU010000010">
    <property type="protein sequence ID" value="KAK9988900.1"/>
    <property type="molecule type" value="Genomic_DNA"/>
</dbReference>
<dbReference type="GO" id="GO:0004523">
    <property type="term" value="F:RNA-DNA hybrid ribonuclease activity"/>
    <property type="evidence" value="ECO:0007669"/>
    <property type="project" value="InterPro"/>
</dbReference>
<dbReference type="Proteomes" id="UP001459277">
    <property type="component" value="Unassembled WGS sequence"/>
</dbReference>
<dbReference type="SUPFAM" id="SSF53098">
    <property type="entry name" value="Ribonuclease H-like"/>
    <property type="match status" value="1"/>
</dbReference>
<organism evidence="2 3">
    <name type="scientific">Lithocarpus litseifolius</name>
    <dbReference type="NCBI Taxonomy" id="425828"/>
    <lineage>
        <taxon>Eukaryota</taxon>
        <taxon>Viridiplantae</taxon>
        <taxon>Streptophyta</taxon>
        <taxon>Embryophyta</taxon>
        <taxon>Tracheophyta</taxon>
        <taxon>Spermatophyta</taxon>
        <taxon>Magnoliopsida</taxon>
        <taxon>eudicotyledons</taxon>
        <taxon>Gunneridae</taxon>
        <taxon>Pentapetalae</taxon>
        <taxon>rosids</taxon>
        <taxon>fabids</taxon>
        <taxon>Fagales</taxon>
        <taxon>Fagaceae</taxon>
        <taxon>Lithocarpus</taxon>
    </lineage>
</organism>
<proteinExistence type="predicted"/>
<dbReference type="GO" id="GO:0003676">
    <property type="term" value="F:nucleic acid binding"/>
    <property type="evidence" value="ECO:0007669"/>
    <property type="project" value="InterPro"/>
</dbReference>